<accession>A0A2K2HDM3</accession>
<evidence type="ECO:0000256" key="7">
    <source>
        <dbReference type="SAM" id="MobiDB-lite"/>
    </source>
</evidence>
<dbReference type="PANTHER" id="PTHR36541:SF1">
    <property type="entry name" value="SUPEROXIDE REDUCTASE-RELATED"/>
    <property type="match status" value="1"/>
</dbReference>
<feature type="domain" description="Desulfoferrodoxin ferrous iron-binding" evidence="8">
    <location>
        <begin position="43"/>
        <end position="141"/>
    </location>
</feature>
<proteinExistence type="inferred from homology"/>
<dbReference type="GO" id="GO:0005506">
    <property type="term" value="F:iron ion binding"/>
    <property type="evidence" value="ECO:0007669"/>
    <property type="project" value="InterPro"/>
</dbReference>
<protein>
    <recommendedName>
        <fullName evidence="8">Desulfoferrodoxin ferrous iron-binding domain-containing protein</fullName>
    </recommendedName>
</protein>
<dbReference type="InterPro" id="IPR036073">
    <property type="entry name" value="Desulfoferrodoxin_Fe-bd_dom_sf"/>
</dbReference>
<evidence type="ECO:0000256" key="2">
    <source>
        <dbReference type="ARBA" id="ARBA00022448"/>
    </source>
</evidence>
<evidence type="ECO:0000313" key="9">
    <source>
        <dbReference type="EMBL" id="PNU21402.1"/>
    </source>
</evidence>
<evidence type="ECO:0000256" key="5">
    <source>
        <dbReference type="ARBA" id="ARBA00023002"/>
    </source>
</evidence>
<dbReference type="AlphaFoldDB" id="A0A2K2HDM3"/>
<organism evidence="9 10">
    <name type="scientific">Geothermobacter hydrogeniphilus</name>
    <dbReference type="NCBI Taxonomy" id="1969733"/>
    <lineage>
        <taxon>Bacteria</taxon>
        <taxon>Pseudomonadati</taxon>
        <taxon>Thermodesulfobacteriota</taxon>
        <taxon>Desulfuromonadia</taxon>
        <taxon>Desulfuromonadales</taxon>
        <taxon>Geothermobacteraceae</taxon>
        <taxon>Geothermobacter</taxon>
    </lineage>
</organism>
<dbReference type="Gene3D" id="2.60.40.730">
    <property type="entry name" value="SOR catalytic domain"/>
    <property type="match status" value="1"/>
</dbReference>
<evidence type="ECO:0000256" key="1">
    <source>
        <dbReference type="ARBA" id="ARBA00005941"/>
    </source>
</evidence>
<keyword evidence="6" id="KW-0408">Iron</keyword>
<feature type="compositionally biased region" description="Basic residues" evidence="7">
    <location>
        <begin position="1"/>
        <end position="10"/>
    </location>
</feature>
<keyword evidence="5" id="KW-0560">Oxidoreductase</keyword>
<dbReference type="GO" id="GO:0016491">
    <property type="term" value="F:oxidoreductase activity"/>
    <property type="evidence" value="ECO:0007669"/>
    <property type="project" value="UniProtKB-KW"/>
</dbReference>
<dbReference type="InterPro" id="IPR051233">
    <property type="entry name" value="Desulfoferrodoxin_SOR"/>
</dbReference>
<keyword evidence="2" id="KW-0813">Transport</keyword>
<dbReference type="Pfam" id="PF01880">
    <property type="entry name" value="Desulfoferrodox"/>
    <property type="match status" value="1"/>
</dbReference>
<dbReference type="EMBL" id="PPFX01000003">
    <property type="protein sequence ID" value="PNU21402.1"/>
    <property type="molecule type" value="Genomic_DNA"/>
</dbReference>
<feature type="region of interest" description="Disordered" evidence="7">
    <location>
        <begin position="1"/>
        <end position="22"/>
    </location>
</feature>
<evidence type="ECO:0000256" key="4">
    <source>
        <dbReference type="ARBA" id="ARBA00022982"/>
    </source>
</evidence>
<evidence type="ECO:0000259" key="8">
    <source>
        <dbReference type="Pfam" id="PF01880"/>
    </source>
</evidence>
<dbReference type="PANTHER" id="PTHR36541">
    <property type="entry name" value="SUPEROXIDE REDUCTASE-RELATED"/>
    <property type="match status" value="1"/>
</dbReference>
<reference evidence="9 10" key="1">
    <citation type="journal article" date="2018" name="Genome Announc.">
        <title>Genome Sequence of Geothermobacter sp. HR-1 Iron Reducer from the Loihi Seamount.</title>
        <authorList>
            <person name="Smith H."/>
            <person name="Abuyen K."/>
            <person name="Tremblay J."/>
            <person name="Savalia P."/>
            <person name="Perez-Rodriguez I."/>
            <person name="Emerson D."/>
            <person name="Tully B."/>
            <person name="Amend J."/>
        </authorList>
    </citation>
    <scope>NUCLEOTIDE SEQUENCE [LARGE SCALE GENOMIC DNA]</scope>
    <source>
        <strain evidence="9 10">HR-1</strain>
    </source>
</reference>
<evidence type="ECO:0000256" key="6">
    <source>
        <dbReference type="ARBA" id="ARBA00023004"/>
    </source>
</evidence>
<keyword evidence="4" id="KW-0249">Electron transport</keyword>
<dbReference type="InterPro" id="IPR002742">
    <property type="entry name" value="Desulfoferrodoxin_Fe-bd_dom"/>
</dbReference>
<sequence>MINHRGLRQLKKSESHHQGRINTMSEERSLFCQVNKAKDSNNMTDLEKKHTPVISVPAEIRAGETVEVTVEVGKLLAHPNEPGHFIEWIDLYANWVFLARIDLSAVTTQPTLKIPVTIPHGIENLTLRAFERCNLHGVWEGTVEVKVA</sequence>
<gene>
    <name evidence="9" type="ORF">C2E25_02265</name>
</gene>
<dbReference type="SUPFAM" id="SSF49367">
    <property type="entry name" value="Superoxide reductase-like"/>
    <property type="match status" value="1"/>
</dbReference>
<evidence type="ECO:0000313" key="10">
    <source>
        <dbReference type="Proteomes" id="UP000236340"/>
    </source>
</evidence>
<evidence type="ECO:0000256" key="3">
    <source>
        <dbReference type="ARBA" id="ARBA00022723"/>
    </source>
</evidence>
<keyword evidence="3" id="KW-0479">Metal-binding</keyword>
<dbReference type="NCBIfam" id="TIGR00332">
    <property type="entry name" value="neela_ferrous"/>
    <property type="match status" value="1"/>
</dbReference>
<comment type="similarity">
    <text evidence="1">Belongs to the desulfoferrodoxin family.</text>
</comment>
<dbReference type="Proteomes" id="UP000236340">
    <property type="component" value="Unassembled WGS sequence"/>
</dbReference>
<name>A0A2K2HDM3_9BACT</name>
<comment type="caution">
    <text evidence="9">The sequence shown here is derived from an EMBL/GenBank/DDBJ whole genome shotgun (WGS) entry which is preliminary data.</text>
</comment>